<evidence type="ECO:0000313" key="4">
    <source>
        <dbReference type="Proteomes" id="UP000472240"/>
    </source>
</evidence>
<dbReference type="Ensembl" id="ENSRFET00010011652.1">
    <property type="protein sequence ID" value="ENSRFEP00010010658.1"/>
    <property type="gene ID" value="ENSRFEG00010007190.1"/>
</dbReference>
<keyword evidence="2" id="KW-0472">Membrane</keyword>
<evidence type="ECO:0000256" key="2">
    <source>
        <dbReference type="SAM" id="Phobius"/>
    </source>
</evidence>
<feature type="transmembrane region" description="Helical" evidence="2">
    <location>
        <begin position="135"/>
        <end position="153"/>
    </location>
</feature>
<protein>
    <submittedName>
        <fullName evidence="3">Uncharacterized protein</fullName>
    </submittedName>
</protein>
<organism evidence="3 4">
    <name type="scientific">Rhinolophus ferrumequinum</name>
    <name type="common">Greater horseshoe bat</name>
    <dbReference type="NCBI Taxonomy" id="59479"/>
    <lineage>
        <taxon>Eukaryota</taxon>
        <taxon>Metazoa</taxon>
        <taxon>Chordata</taxon>
        <taxon>Craniata</taxon>
        <taxon>Vertebrata</taxon>
        <taxon>Euteleostomi</taxon>
        <taxon>Mammalia</taxon>
        <taxon>Eutheria</taxon>
        <taxon>Laurasiatheria</taxon>
        <taxon>Chiroptera</taxon>
        <taxon>Yinpterochiroptera</taxon>
        <taxon>Rhinolophoidea</taxon>
        <taxon>Rhinolophidae</taxon>
        <taxon>Rhinolophinae</taxon>
        <taxon>Rhinolophus</taxon>
    </lineage>
</organism>
<dbReference type="GeneTree" id="ENSGT00940000163675"/>
<reference evidence="3" key="5">
    <citation type="submission" date="2025-09" db="UniProtKB">
        <authorList>
            <consortium name="Ensembl"/>
        </authorList>
    </citation>
    <scope>IDENTIFICATION</scope>
</reference>
<dbReference type="AlphaFoldDB" id="A0A671EG11"/>
<feature type="region of interest" description="Disordered" evidence="1">
    <location>
        <begin position="1"/>
        <end position="27"/>
    </location>
</feature>
<keyword evidence="2" id="KW-0812">Transmembrane</keyword>
<reference evidence="4" key="3">
    <citation type="submission" date="2018-12" db="EMBL/GenBank/DDBJ databases">
        <title>G10K-VGP greater horseshoe bat female genome, primary haplotype.</title>
        <authorList>
            <person name="Teeling E."/>
            <person name="Myers G."/>
            <person name="Vernes S."/>
            <person name="Pippel M."/>
            <person name="Winkler S."/>
            <person name="Fedrigo O."/>
            <person name="Rhie A."/>
            <person name="Koren S."/>
            <person name="Phillippy A."/>
            <person name="Lewin H."/>
            <person name="Damas J."/>
            <person name="Howe K."/>
            <person name="Mountcastle J."/>
            <person name="Jarvis E.D."/>
        </authorList>
    </citation>
    <scope>NUCLEOTIDE SEQUENCE [LARGE SCALE GENOMIC DNA]</scope>
</reference>
<proteinExistence type="predicted"/>
<reference evidence="3" key="4">
    <citation type="submission" date="2025-08" db="UniProtKB">
        <authorList>
            <consortium name="Ensembl"/>
        </authorList>
    </citation>
    <scope>IDENTIFICATION</scope>
</reference>
<evidence type="ECO:0000256" key="1">
    <source>
        <dbReference type="SAM" id="MobiDB-lite"/>
    </source>
</evidence>
<dbReference type="Proteomes" id="UP000472240">
    <property type="component" value="Chromosome 21"/>
</dbReference>
<accession>A0A671EG11</accession>
<keyword evidence="2" id="KW-1133">Transmembrane helix</keyword>
<dbReference type="OMA" id="FHWMAQV"/>
<reference evidence="3 4" key="1">
    <citation type="journal article" date="2015" name="Annu Rev Anim Biosci">
        <title>The Genome 10K Project: a way forward.</title>
        <authorList>
            <person name="Koepfli K.P."/>
            <person name="Paten B."/>
            <person name="O'Brien S.J."/>
            <person name="Koepfli K.P."/>
            <person name="Paten B."/>
            <person name="Antunes A."/>
            <person name="Belov K."/>
            <person name="Bustamante C."/>
            <person name="Castoe T.A."/>
            <person name="Clawson H."/>
            <person name="Crawford A.J."/>
            <person name="Diekhans M."/>
            <person name="Distel D."/>
            <person name="Durbin R."/>
            <person name="Earl D."/>
            <person name="Fujita M.K."/>
            <person name="Gamble T."/>
            <person name="Georges A."/>
            <person name="Gemmell N."/>
            <person name="Gilbert M.T."/>
            <person name="Graves J.M."/>
            <person name="Green R.E."/>
            <person name="Hickey G."/>
            <person name="Jarvis E.D."/>
            <person name="Johnson W."/>
            <person name="Komissarov A."/>
            <person name="Korf I."/>
            <person name="Kuhn R."/>
            <person name="Larkin D.M."/>
            <person name="Lewin H."/>
            <person name="Lopez J.V."/>
            <person name="Ma J."/>
            <person name="Marques-Bonet T."/>
            <person name="Miller W."/>
            <person name="Murphy R."/>
            <person name="Pevzner P."/>
            <person name="Shapiro B."/>
            <person name="Steiner C."/>
            <person name="Tamazian G."/>
            <person name="Venkatesh B."/>
            <person name="Wang J."/>
            <person name="Wayne R."/>
            <person name="Wiley E."/>
            <person name="Yang H."/>
            <person name="Zhang G."/>
            <person name="Haussler D."/>
            <person name="Ryder O."/>
            <person name="O'Brien S.J."/>
        </authorList>
    </citation>
    <scope>NUCLEOTIDE SEQUENCE</scope>
</reference>
<feature type="transmembrane region" description="Helical" evidence="2">
    <location>
        <begin position="165"/>
        <end position="184"/>
    </location>
</feature>
<dbReference type="FunCoup" id="A0A671EG11">
    <property type="interactions" value="2"/>
</dbReference>
<feature type="compositionally biased region" description="Basic and acidic residues" evidence="1">
    <location>
        <begin position="18"/>
        <end position="27"/>
    </location>
</feature>
<name>A0A671EG11_RHIFE</name>
<reference evidence="3 4" key="2">
    <citation type="journal article" date="2018" name="Annu Rev Anim Biosci">
        <title>Bat Biology, Genomes, and the Bat1K Project: To Generate Chromosome-Level Genomes for All Living Bat Species.</title>
        <authorList>
            <person name="Teeling E.C."/>
            <person name="Vernes S.C."/>
            <person name="Davalos L.M."/>
            <person name="Ray D.A."/>
            <person name="Gilbert M.T.P."/>
            <person name="Myers E."/>
        </authorList>
    </citation>
    <scope>NUCLEOTIDE SEQUENCE</scope>
</reference>
<dbReference type="InParanoid" id="A0A671EG11"/>
<keyword evidence="4" id="KW-1185">Reference proteome</keyword>
<evidence type="ECO:0000313" key="3">
    <source>
        <dbReference type="Ensembl" id="ENSRFEP00010010658.1"/>
    </source>
</evidence>
<sequence>DPSEFPGSGGESLSTTSLEREERVGKENGVEVNLRQDRVWNSIFTHNRNRLLPVAYHRGSLLPLQWRITHSSHLIAFIRLLVVVFSKNWLYLSKIRLHQRWPMNVSNRISMSARIMSIGLLQICKSKSCSNSETGKVTFIFFTLMLFPINIWIFELNGEFINPHWLGLLHWLGGVCPLSFFFYFNNKNFWSLILSHPSDIMSCSSSSRSDSLNEKIVPNTLVNQEEVLDLEQEKASL</sequence>
<feature type="transmembrane region" description="Helical" evidence="2">
    <location>
        <begin position="74"/>
        <end position="92"/>
    </location>
</feature>